<sequence>MAAPILFQLSDEQREQLLCIAKFLLRHKEPNLSDKESELLEKYSDLVQQIKGSGSTN</sequence>
<organism evidence="1 2">
    <name type="scientific">Floridaenema evergladense BLCC-F167</name>
    <dbReference type="NCBI Taxonomy" id="3153639"/>
    <lineage>
        <taxon>Bacteria</taxon>
        <taxon>Bacillati</taxon>
        <taxon>Cyanobacteriota</taxon>
        <taxon>Cyanophyceae</taxon>
        <taxon>Oscillatoriophycideae</taxon>
        <taxon>Aerosakkonematales</taxon>
        <taxon>Aerosakkonemataceae</taxon>
        <taxon>Floridanema</taxon>
        <taxon>Floridanema evergladense</taxon>
    </lineage>
</organism>
<accession>A0ABV4WR69</accession>
<reference evidence="1 2" key="1">
    <citation type="submission" date="2024-09" db="EMBL/GenBank/DDBJ databases">
        <title>Floridaenema gen nov. (Aerosakkonemataceae, Aerosakkonematales ord. nov., Cyanobacteria) from benthic tropical and subtropical fresh waters, with the description of four new species.</title>
        <authorList>
            <person name="Moretto J.A."/>
            <person name="Berthold D.E."/>
            <person name="Lefler F.W."/>
            <person name="Huang I.-S."/>
            <person name="Laughinghouse H. IV."/>
        </authorList>
    </citation>
    <scope>NUCLEOTIDE SEQUENCE [LARGE SCALE GENOMIC DNA]</scope>
    <source>
        <strain evidence="1 2">BLCC-F167</strain>
    </source>
</reference>
<gene>
    <name evidence="1" type="ORF">ACE1CA_23855</name>
</gene>
<proteinExistence type="predicted"/>
<dbReference type="Proteomes" id="UP001576780">
    <property type="component" value="Unassembled WGS sequence"/>
</dbReference>
<keyword evidence="2" id="KW-1185">Reference proteome</keyword>
<dbReference type="EMBL" id="JBHFNT010000216">
    <property type="protein sequence ID" value="MFB2837576.1"/>
    <property type="molecule type" value="Genomic_DNA"/>
</dbReference>
<name>A0ABV4WR69_9CYAN</name>
<evidence type="ECO:0000313" key="1">
    <source>
        <dbReference type="EMBL" id="MFB2837576.1"/>
    </source>
</evidence>
<evidence type="ECO:0000313" key="2">
    <source>
        <dbReference type="Proteomes" id="UP001576780"/>
    </source>
</evidence>
<comment type="caution">
    <text evidence="1">The sequence shown here is derived from an EMBL/GenBank/DDBJ whole genome shotgun (WGS) entry which is preliminary data.</text>
</comment>
<protein>
    <submittedName>
        <fullName evidence="1">Uncharacterized protein</fullName>
    </submittedName>
</protein>